<feature type="transmembrane region" description="Helical" evidence="6">
    <location>
        <begin position="37"/>
        <end position="60"/>
    </location>
</feature>
<feature type="transmembrane region" description="Helical" evidence="6">
    <location>
        <begin position="126"/>
        <end position="144"/>
    </location>
</feature>
<evidence type="ECO:0000313" key="9">
    <source>
        <dbReference type="Proteomes" id="UP000236447"/>
    </source>
</evidence>
<dbReference type="Proteomes" id="UP000236447">
    <property type="component" value="Chromosome"/>
</dbReference>
<keyword evidence="5 6" id="KW-0472">Membrane</keyword>
<evidence type="ECO:0000259" key="7">
    <source>
        <dbReference type="Pfam" id="PF00892"/>
    </source>
</evidence>
<feature type="transmembrane region" description="Helical" evidence="6">
    <location>
        <begin position="261"/>
        <end position="280"/>
    </location>
</feature>
<keyword evidence="3 6" id="KW-0812">Transmembrane</keyword>
<accession>A0A2I7HIM5</accession>
<gene>
    <name evidence="8" type="ORF">PhaeoP88_02664</name>
</gene>
<proteinExistence type="inferred from homology"/>
<feature type="transmembrane region" description="Helical" evidence="6">
    <location>
        <begin position="7"/>
        <end position="25"/>
    </location>
</feature>
<dbReference type="GO" id="GO:0016020">
    <property type="term" value="C:membrane"/>
    <property type="evidence" value="ECO:0007669"/>
    <property type="project" value="UniProtKB-SubCell"/>
</dbReference>
<evidence type="ECO:0000256" key="2">
    <source>
        <dbReference type="ARBA" id="ARBA00009853"/>
    </source>
</evidence>
<feature type="transmembrane region" description="Helical" evidence="6">
    <location>
        <begin position="96"/>
        <end position="117"/>
    </location>
</feature>
<evidence type="ECO:0000256" key="3">
    <source>
        <dbReference type="ARBA" id="ARBA00022692"/>
    </source>
</evidence>
<dbReference type="EMBL" id="CP010725">
    <property type="protein sequence ID" value="AUR00008.1"/>
    <property type="molecule type" value="Genomic_DNA"/>
</dbReference>
<comment type="similarity">
    <text evidence="2">Belongs to the drug/metabolite transporter (DMT) superfamily. 10 TMS drug/metabolite exporter (DME) (TC 2.A.7.3) family.</text>
</comment>
<dbReference type="Pfam" id="PF00892">
    <property type="entry name" value="EamA"/>
    <property type="match status" value="2"/>
</dbReference>
<evidence type="ECO:0000256" key="6">
    <source>
        <dbReference type="SAM" id="Phobius"/>
    </source>
</evidence>
<reference evidence="8 9" key="2">
    <citation type="journal article" date="2017" name="Genome Biol. Evol.">
        <title>Trajectories and Drivers of Genome Evolution in Surface-Associated Marine Phaeobacter.</title>
        <authorList>
            <person name="Freese H.M."/>
            <person name="Sikorski J."/>
            <person name="Bunk B."/>
            <person name="Scheuner C."/>
            <person name="Meier-Kolthoff J.P."/>
            <person name="Sproer C."/>
            <person name="Gram L."/>
            <person name="Overmann J."/>
        </authorList>
    </citation>
    <scope>NUCLEOTIDE SEQUENCE [LARGE SCALE GENOMIC DNA]</scope>
    <source>
        <strain evidence="8 9">P88</strain>
    </source>
</reference>
<feature type="transmembrane region" description="Helical" evidence="6">
    <location>
        <begin position="150"/>
        <end position="169"/>
    </location>
</feature>
<name>A0A2I7HIM5_9RHOB</name>
<evidence type="ECO:0000256" key="5">
    <source>
        <dbReference type="ARBA" id="ARBA00023136"/>
    </source>
</evidence>
<evidence type="ECO:0000256" key="4">
    <source>
        <dbReference type="ARBA" id="ARBA00022989"/>
    </source>
</evidence>
<feature type="transmembrane region" description="Helical" evidence="6">
    <location>
        <begin position="72"/>
        <end position="90"/>
    </location>
</feature>
<feature type="domain" description="EamA" evidence="7">
    <location>
        <begin position="150"/>
        <end position="276"/>
    </location>
</feature>
<feature type="domain" description="EamA" evidence="7">
    <location>
        <begin position="13"/>
        <end position="140"/>
    </location>
</feature>
<sequence length="282" mass="29540">MPVTAGAMVRAVMIMFVAMSMIPAGDLCGKLLTSGGLATPGFVAWSRFAIGTVLVLPFAWRGAWPLFGDWRLWLRAALLSGGILSIQIALKTEPLADVFAAFFIGPIVSYVLSVLLLREAVTPTRSLLMALGFCGVLLVVRPGLGGSANLIWAAAAGVCYGGFLTSSRWLSHLGTPLQLSLTQLSISALLTLPLGLAALPAPSLPTAALTFGSAGFSMLGNLLLLFAYAQAPASRLAPLIYFQLIAAVSLGWWVLDQWPDALTWAGLAVVIGAGFLSAGLRR</sequence>
<dbReference type="PANTHER" id="PTHR22911">
    <property type="entry name" value="ACYL-MALONYL CONDENSING ENZYME-RELATED"/>
    <property type="match status" value="1"/>
</dbReference>
<dbReference type="AlphaFoldDB" id="A0A2I7HIM5"/>
<feature type="transmembrane region" description="Helical" evidence="6">
    <location>
        <begin position="207"/>
        <end position="229"/>
    </location>
</feature>
<evidence type="ECO:0000313" key="8">
    <source>
        <dbReference type="EMBL" id="AUR00008.1"/>
    </source>
</evidence>
<organism evidence="8 9">
    <name type="scientific">Phaeobacter inhibens</name>
    <dbReference type="NCBI Taxonomy" id="221822"/>
    <lineage>
        <taxon>Bacteria</taxon>
        <taxon>Pseudomonadati</taxon>
        <taxon>Pseudomonadota</taxon>
        <taxon>Alphaproteobacteria</taxon>
        <taxon>Rhodobacterales</taxon>
        <taxon>Roseobacteraceae</taxon>
        <taxon>Phaeobacter</taxon>
    </lineage>
</organism>
<evidence type="ECO:0000256" key="1">
    <source>
        <dbReference type="ARBA" id="ARBA00004141"/>
    </source>
</evidence>
<feature type="transmembrane region" description="Helical" evidence="6">
    <location>
        <begin position="181"/>
        <end position="201"/>
    </location>
</feature>
<protein>
    <submittedName>
        <fullName evidence="8">Putative permease</fullName>
    </submittedName>
</protein>
<feature type="transmembrane region" description="Helical" evidence="6">
    <location>
        <begin position="236"/>
        <end position="255"/>
    </location>
</feature>
<comment type="subcellular location">
    <subcellularLocation>
        <location evidence="1">Membrane</location>
        <topology evidence="1">Multi-pass membrane protein</topology>
    </subcellularLocation>
</comment>
<keyword evidence="4 6" id="KW-1133">Transmembrane helix</keyword>
<dbReference type="SUPFAM" id="SSF103481">
    <property type="entry name" value="Multidrug resistance efflux transporter EmrE"/>
    <property type="match status" value="2"/>
</dbReference>
<dbReference type="PANTHER" id="PTHR22911:SF6">
    <property type="entry name" value="SOLUTE CARRIER FAMILY 35 MEMBER G1"/>
    <property type="match status" value="1"/>
</dbReference>
<dbReference type="InterPro" id="IPR000620">
    <property type="entry name" value="EamA_dom"/>
</dbReference>
<dbReference type="InterPro" id="IPR037185">
    <property type="entry name" value="EmrE-like"/>
</dbReference>
<reference evidence="8 9" key="1">
    <citation type="journal article" date="2017" name="Front. Microbiol.">
        <title>Phaeobacter piscinae sp. nov., a species of the Roseobacter group and potential aquaculture probiont.</title>
        <authorList>
            <person name="Sonnenschein E.C."/>
            <person name="Phippen C.B.W."/>
            <person name="Nielsen K.F."/>
            <person name="Mateiu R.V."/>
            <person name="Melchiorsen J."/>
            <person name="Gram L."/>
            <person name="Overmann J."/>
            <person name="Freese H.M."/>
        </authorList>
    </citation>
    <scope>NUCLEOTIDE SEQUENCE [LARGE SCALE GENOMIC DNA]</scope>
    <source>
        <strain evidence="8 9">P88</strain>
    </source>
</reference>
<dbReference type="RefSeq" id="WP_254684107.1">
    <property type="nucleotide sequence ID" value="NZ_CP010629.1"/>
</dbReference>